<evidence type="ECO:0000313" key="6">
    <source>
        <dbReference type="Proteomes" id="UP000228561"/>
    </source>
</evidence>
<accession>A0A2M7B956</accession>
<evidence type="ECO:0000256" key="1">
    <source>
        <dbReference type="ARBA" id="ARBA00007261"/>
    </source>
</evidence>
<gene>
    <name evidence="5" type="ORF">COS58_01385</name>
</gene>
<dbReference type="GO" id="GO:0046872">
    <property type="term" value="F:metal ion binding"/>
    <property type="evidence" value="ECO:0007669"/>
    <property type="project" value="InterPro"/>
</dbReference>
<feature type="domain" description="Peptidase M16 C-terminal" evidence="4">
    <location>
        <begin position="167"/>
        <end position="341"/>
    </location>
</feature>
<dbReference type="InterPro" id="IPR050361">
    <property type="entry name" value="MPP/UQCRC_Complex"/>
</dbReference>
<dbReference type="EMBL" id="PEVG01000016">
    <property type="protein sequence ID" value="PIU99610.1"/>
    <property type="molecule type" value="Genomic_DNA"/>
</dbReference>
<dbReference type="PROSITE" id="PS00143">
    <property type="entry name" value="INSULINASE"/>
    <property type="match status" value="1"/>
</dbReference>
<evidence type="ECO:0000313" key="5">
    <source>
        <dbReference type="EMBL" id="PIU99610.1"/>
    </source>
</evidence>
<evidence type="ECO:0000259" key="3">
    <source>
        <dbReference type="Pfam" id="PF00675"/>
    </source>
</evidence>
<dbReference type="AlphaFoldDB" id="A0A2M7B956"/>
<sequence>MHYEKKILKNGLKAIVVPMENTEAVTLLVLVGTGSRYEEKNTGGISHFLEHLFFKGTKSRPSPGQIARVLDKIGAIYNAFTSKEYTGFWVKSAFTEFDTSLDIVSDILLEPVFKEEEIERERNVILQEKNMREDMPYARAADILENVLYGDTPLGRDIVGSEESIKSIKRNQIINYLKNHYLGSNTVVVVAGNIGRNEAFTKLKKTFGKMQKGKIKTQKKADDSQKSSHVHLIEKKTDQMHFAMGLRAYSMFDEKKYALGLLTTILGGNLSSRLWMEIREKLGLAYYVGSATEQYTDVGYLEIKAGVPHESLARVLGKVVEIIGKIKQKGVSDKELNDAKSFTRGRFALSLESSDEVAMFYGEQELLLKRMFQPEDILKKIGKVSKSDILKIEADIFNPTKINLVAIGQHKDIKKQEQLYKKIFNKI</sequence>
<dbReference type="SUPFAM" id="SSF63411">
    <property type="entry name" value="LuxS/MPP-like metallohydrolase"/>
    <property type="match status" value="2"/>
</dbReference>
<dbReference type="InterPro" id="IPR007863">
    <property type="entry name" value="Peptidase_M16_C"/>
</dbReference>
<dbReference type="Pfam" id="PF05193">
    <property type="entry name" value="Peptidase_M16_C"/>
    <property type="match status" value="1"/>
</dbReference>
<dbReference type="InterPro" id="IPR011765">
    <property type="entry name" value="Pept_M16_N"/>
</dbReference>
<organism evidence="5 6">
    <name type="scientific">Candidatus Tagabacteria bacterium CG03_land_8_20_14_0_80_41_22</name>
    <dbReference type="NCBI Taxonomy" id="1975020"/>
    <lineage>
        <taxon>Bacteria</taxon>
        <taxon>Candidatus Tagaibacteriota</taxon>
    </lineage>
</organism>
<name>A0A2M7B956_9BACT</name>
<reference evidence="6" key="1">
    <citation type="submission" date="2017-09" db="EMBL/GenBank/DDBJ databases">
        <title>Depth-based differentiation of microbial function through sediment-hosted aquifers and enrichment of novel symbionts in the deep terrestrial subsurface.</title>
        <authorList>
            <person name="Probst A.J."/>
            <person name="Ladd B."/>
            <person name="Jarett J.K."/>
            <person name="Geller-Mcgrath D.E."/>
            <person name="Sieber C.M.K."/>
            <person name="Emerson J.B."/>
            <person name="Anantharaman K."/>
            <person name="Thomas B.C."/>
            <person name="Malmstrom R."/>
            <person name="Stieglmeier M."/>
            <person name="Klingl A."/>
            <person name="Woyke T."/>
            <person name="Ryan C.M."/>
            <person name="Banfield J.F."/>
        </authorList>
    </citation>
    <scope>NUCLEOTIDE SEQUENCE [LARGE SCALE GENOMIC DNA]</scope>
</reference>
<dbReference type="GO" id="GO:0006508">
    <property type="term" value="P:proteolysis"/>
    <property type="evidence" value="ECO:0007669"/>
    <property type="project" value="InterPro"/>
</dbReference>
<dbReference type="Pfam" id="PF00675">
    <property type="entry name" value="Peptidase_M16"/>
    <property type="match status" value="1"/>
</dbReference>
<dbReference type="GO" id="GO:0004222">
    <property type="term" value="F:metalloendopeptidase activity"/>
    <property type="evidence" value="ECO:0007669"/>
    <property type="project" value="InterPro"/>
</dbReference>
<evidence type="ECO:0000259" key="4">
    <source>
        <dbReference type="Pfam" id="PF05193"/>
    </source>
</evidence>
<dbReference type="PANTHER" id="PTHR11851">
    <property type="entry name" value="METALLOPROTEASE"/>
    <property type="match status" value="1"/>
</dbReference>
<evidence type="ECO:0000256" key="2">
    <source>
        <dbReference type="RuleBase" id="RU004447"/>
    </source>
</evidence>
<comment type="caution">
    <text evidence="5">The sequence shown here is derived from an EMBL/GenBank/DDBJ whole genome shotgun (WGS) entry which is preliminary data.</text>
</comment>
<dbReference type="InterPro" id="IPR011249">
    <property type="entry name" value="Metalloenz_LuxS/M16"/>
</dbReference>
<dbReference type="InterPro" id="IPR001431">
    <property type="entry name" value="Pept_M16_Zn_BS"/>
</dbReference>
<proteinExistence type="inferred from homology"/>
<feature type="domain" description="Peptidase M16 N-terminal" evidence="3">
    <location>
        <begin position="20"/>
        <end position="160"/>
    </location>
</feature>
<dbReference type="Gene3D" id="3.30.830.10">
    <property type="entry name" value="Metalloenzyme, LuxS/M16 peptidase-like"/>
    <property type="match status" value="2"/>
</dbReference>
<dbReference type="Proteomes" id="UP000228561">
    <property type="component" value="Unassembled WGS sequence"/>
</dbReference>
<comment type="similarity">
    <text evidence="1 2">Belongs to the peptidase M16 family.</text>
</comment>
<protein>
    <recommendedName>
        <fullName evidence="7">Peptidase M16</fullName>
    </recommendedName>
</protein>
<evidence type="ECO:0008006" key="7">
    <source>
        <dbReference type="Google" id="ProtNLM"/>
    </source>
</evidence>
<dbReference type="PANTHER" id="PTHR11851:SF49">
    <property type="entry name" value="MITOCHONDRIAL-PROCESSING PEPTIDASE SUBUNIT ALPHA"/>
    <property type="match status" value="1"/>
</dbReference>